<evidence type="ECO:0000256" key="5">
    <source>
        <dbReference type="ARBA" id="ARBA00023049"/>
    </source>
</evidence>
<dbReference type="NCBIfam" id="TIGR00608">
    <property type="entry name" value="radc"/>
    <property type="match status" value="1"/>
</dbReference>
<dbReference type="PROSITE" id="PS50249">
    <property type="entry name" value="MPN"/>
    <property type="match status" value="1"/>
</dbReference>
<dbReference type="InterPro" id="IPR046778">
    <property type="entry name" value="UPF0758_N"/>
</dbReference>
<dbReference type="Gene3D" id="3.40.140.10">
    <property type="entry name" value="Cytidine Deaminase, domain 2"/>
    <property type="match status" value="1"/>
</dbReference>
<dbReference type="InterPro" id="IPR001405">
    <property type="entry name" value="UPF0758"/>
</dbReference>
<dbReference type="EMBL" id="FWYF01000003">
    <property type="protein sequence ID" value="SMD36876.1"/>
    <property type="molecule type" value="Genomic_DNA"/>
</dbReference>
<name>A0A1W2GKT3_REIFA</name>
<dbReference type="STRING" id="692418.SAMN04488029_3117"/>
<dbReference type="RefSeq" id="WP_084373754.1">
    <property type="nucleotide sequence ID" value="NZ_FWYF01000003.1"/>
</dbReference>
<evidence type="ECO:0000313" key="9">
    <source>
        <dbReference type="Proteomes" id="UP000192472"/>
    </source>
</evidence>
<keyword evidence="1" id="KW-0645">Protease</keyword>
<feature type="domain" description="MPN" evidence="7">
    <location>
        <begin position="109"/>
        <end position="231"/>
    </location>
</feature>
<keyword evidence="2" id="KW-0479">Metal-binding</keyword>
<dbReference type="GO" id="GO:0008237">
    <property type="term" value="F:metallopeptidase activity"/>
    <property type="evidence" value="ECO:0007669"/>
    <property type="project" value="UniProtKB-KW"/>
</dbReference>
<evidence type="ECO:0000256" key="2">
    <source>
        <dbReference type="ARBA" id="ARBA00022723"/>
    </source>
</evidence>
<comment type="similarity">
    <text evidence="6">Belongs to the UPF0758 family.</text>
</comment>
<evidence type="ECO:0000256" key="6">
    <source>
        <dbReference type="RuleBase" id="RU003797"/>
    </source>
</evidence>
<dbReference type="GO" id="GO:0006508">
    <property type="term" value="P:proteolysis"/>
    <property type="evidence" value="ECO:0007669"/>
    <property type="project" value="UniProtKB-KW"/>
</dbReference>
<dbReference type="AlphaFoldDB" id="A0A1W2GKT3"/>
<dbReference type="PANTHER" id="PTHR30471:SF3">
    <property type="entry name" value="UPF0758 PROTEIN YEES-RELATED"/>
    <property type="match status" value="1"/>
</dbReference>
<evidence type="ECO:0000256" key="1">
    <source>
        <dbReference type="ARBA" id="ARBA00022670"/>
    </source>
</evidence>
<reference evidence="8 9" key="1">
    <citation type="submission" date="2017-04" db="EMBL/GenBank/DDBJ databases">
        <authorList>
            <person name="Afonso C.L."/>
            <person name="Miller P.J."/>
            <person name="Scott M.A."/>
            <person name="Spackman E."/>
            <person name="Goraichik I."/>
            <person name="Dimitrov K.M."/>
            <person name="Suarez D.L."/>
            <person name="Swayne D.E."/>
        </authorList>
    </citation>
    <scope>NUCLEOTIDE SEQUENCE [LARGE SCALE GENOMIC DNA]</scope>
    <source>
        <strain evidence="8 9">DSM 26133</strain>
    </source>
</reference>
<dbReference type="PANTHER" id="PTHR30471">
    <property type="entry name" value="DNA REPAIR PROTEIN RADC"/>
    <property type="match status" value="1"/>
</dbReference>
<evidence type="ECO:0000256" key="3">
    <source>
        <dbReference type="ARBA" id="ARBA00022801"/>
    </source>
</evidence>
<dbReference type="CDD" id="cd08071">
    <property type="entry name" value="MPN_DUF2466"/>
    <property type="match status" value="1"/>
</dbReference>
<evidence type="ECO:0000256" key="4">
    <source>
        <dbReference type="ARBA" id="ARBA00022833"/>
    </source>
</evidence>
<keyword evidence="5" id="KW-0482">Metalloprotease</keyword>
<dbReference type="Pfam" id="PF20582">
    <property type="entry name" value="UPF0758_N"/>
    <property type="match status" value="1"/>
</dbReference>
<dbReference type="GO" id="GO:0046872">
    <property type="term" value="F:metal ion binding"/>
    <property type="evidence" value="ECO:0007669"/>
    <property type="project" value="UniProtKB-KW"/>
</dbReference>
<dbReference type="NCBIfam" id="NF000642">
    <property type="entry name" value="PRK00024.1"/>
    <property type="match status" value="1"/>
</dbReference>
<dbReference type="PROSITE" id="PS01302">
    <property type="entry name" value="UPF0758"/>
    <property type="match status" value="1"/>
</dbReference>
<dbReference type="InterPro" id="IPR020891">
    <property type="entry name" value="UPF0758_CS"/>
</dbReference>
<dbReference type="Pfam" id="PF04002">
    <property type="entry name" value="RadC"/>
    <property type="match status" value="1"/>
</dbReference>
<dbReference type="Proteomes" id="UP000192472">
    <property type="component" value="Unassembled WGS sequence"/>
</dbReference>
<evidence type="ECO:0000313" key="8">
    <source>
        <dbReference type="EMBL" id="SMD36876.1"/>
    </source>
</evidence>
<keyword evidence="3" id="KW-0378">Hydrolase</keyword>
<organism evidence="8 9">
    <name type="scientific">Reichenbachiella faecimaris</name>
    <dbReference type="NCBI Taxonomy" id="692418"/>
    <lineage>
        <taxon>Bacteria</taxon>
        <taxon>Pseudomonadati</taxon>
        <taxon>Bacteroidota</taxon>
        <taxon>Cytophagia</taxon>
        <taxon>Cytophagales</taxon>
        <taxon>Reichenbachiellaceae</taxon>
        <taxon>Reichenbachiella</taxon>
    </lineage>
</organism>
<sequence length="231" mass="25390">MYSSDNLSIKQWAEEDRPREKLIIKGKAALSEAELIAILIGSGTPKISAVELAKTILAATGNDLNALAKLSLADLKKFNGIGEAKAISIISALELGRRRRETEFVKKPKVQSSSDAYYYLKPYLMDLDHEQFWVLYLNRANQILKPEMVSAGGVSGTVVDAKLIFKKALDVLASNVILVHNHPSGNLKPSAQDIELTKKIKAAGQTLDIPVLDHIIFTDDGYFSFADESMM</sequence>
<dbReference type="InterPro" id="IPR010994">
    <property type="entry name" value="RuvA_2-like"/>
</dbReference>
<dbReference type="SUPFAM" id="SSF47781">
    <property type="entry name" value="RuvA domain 2-like"/>
    <property type="match status" value="1"/>
</dbReference>
<gene>
    <name evidence="8" type="ORF">SAMN04488029_3117</name>
</gene>
<dbReference type="OrthoDB" id="9804482at2"/>
<proteinExistence type="inferred from homology"/>
<accession>A0A1W2GKT3</accession>
<protein>
    <submittedName>
        <fullName evidence="8">DNA replication and repair protein RadC</fullName>
    </submittedName>
</protein>
<dbReference type="InterPro" id="IPR025657">
    <property type="entry name" value="RadC_JAB"/>
</dbReference>
<dbReference type="InterPro" id="IPR037518">
    <property type="entry name" value="MPN"/>
</dbReference>
<keyword evidence="9" id="KW-1185">Reference proteome</keyword>
<keyword evidence="4" id="KW-0862">Zinc</keyword>
<evidence type="ECO:0000259" key="7">
    <source>
        <dbReference type="PROSITE" id="PS50249"/>
    </source>
</evidence>